<dbReference type="RefSeq" id="WP_092699687.1">
    <property type="nucleotide sequence ID" value="NZ_FNFC01000003.1"/>
</dbReference>
<accession>A0A1G8TJN5</accession>
<keyword evidence="2" id="KW-1185">Reference proteome</keyword>
<dbReference type="Proteomes" id="UP000198856">
    <property type="component" value="Unassembled WGS sequence"/>
</dbReference>
<evidence type="ECO:0008006" key="3">
    <source>
        <dbReference type="Google" id="ProtNLM"/>
    </source>
</evidence>
<gene>
    <name evidence="1" type="ORF">SAMN05216226_103108</name>
</gene>
<sequence length="107" mass="12262">MSNQQYSEGQFDDALDALAHVQRRKLLLGLLDHNPQDDSPDLSVEHTDAVKRLVEMEHVHLPKLAEYGFITWDREQNEVAKGPEFDDIRPLIELIADNESELPDAWA</sequence>
<reference evidence="1 2" key="1">
    <citation type="submission" date="2016-10" db="EMBL/GenBank/DDBJ databases">
        <authorList>
            <person name="de Groot N.N."/>
        </authorList>
    </citation>
    <scope>NUCLEOTIDE SEQUENCE [LARGE SCALE GENOMIC DNA]</scope>
    <source>
        <strain evidence="1 2">IBRC-M10015</strain>
    </source>
</reference>
<name>A0A1G8TJN5_9EURY</name>
<organism evidence="1 2">
    <name type="scientific">Halovenus aranensis</name>
    <dbReference type="NCBI Taxonomy" id="890420"/>
    <lineage>
        <taxon>Archaea</taxon>
        <taxon>Methanobacteriati</taxon>
        <taxon>Methanobacteriota</taxon>
        <taxon>Stenosarchaea group</taxon>
        <taxon>Halobacteria</taxon>
        <taxon>Halobacteriales</taxon>
        <taxon>Haloarculaceae</taxon>
        <taxon>Halovenus</taxon>
    </lineage>
</organism>
<proteinExistence type="predicted"/>
<evidence type="ECO:0000313" key="1">
    <source>
        <dbReference type="EMBL" id="SDJ41762.1"/>
    </source>
</evidence>
<dbReference type="OrthoDB" id="174098at2157"/>
<dbReference type="AlphaFoldDB" id="A0A1G8TJN5"/>
<evidence type="ECO:0000313" key="2">
    <source>
        <dbReference type="Proteomes" id="UP000198856"/>
    </source>
</evidence>
<protein>
    <recommendedName>
        <fullName evidence="3">Transcriptional regulator</fullName>
    </recommendedName>
</protein>
<dbReference type="EMBL" id="FNFC01000003">
    <property type="protein sequence ID" value="SDJ41762.1"/>
    <property type="molecule type" value="Genomic_DNA"/>
</dbReference>